<keyword evidence="5 9" id="KW-0028">Amino-acid biosynthesis</keyword>
<name>A0A6I3KNJ6_9HYPH</name>
<dbReference type="GO" id="GO:0000162">
    <property type="term" value="P:L-tryptophan biosynthetic process"/>
    <property type="evidence" value="ECO:0007669"/>
    <property type="project" value="UniProtKB-UniRule"/>
</dbReference>
<gene>
    <name evidence="9" type="primary">trpF</name>
    <name evidence="11" type="ORF">GIW81_07970</name>
</gene>
<evidence type="ECO:0000256" key="2">
    <source>
        <dbReference type="ARBA" id="ARBA00004664"/>
    </source>
</evidence>
<dbReference type="Gene3D" id="3.20.20.70">
    <property type="entry name" value="Aldolase class I"/>
    <property type="match status" value="1"/>
</dbReference>
<dbReference type="GO" id="GO:0004640">
    <property type="term" value="F:phosphoribosylanthranilate isomerase activity"/>
    <property type="evidence" value="ECO:0007669"/>
    <property type="project" value="UniProtKB-UniRule"/>
</dbReference>
<dbReference type="EC" id="5.3.1.24" evidence="3 9"/>
<evidence type="ECO:0000256" key="4">
    <source>
        <dbReference type="ARBA" id="ARBA00022272"/>
    </source>
</evidence>
<keyword evidence="6 9" id="KW-0822">Tryptophan biosynthesis</keyword>
<dbReference type="Proteomes" id="UP000440694">
    <property type="component" value="Unassembled WGS sequence"/>
</dbReference>
<evidence type="ECO:0000256" key="9">
    <source>
        <dbReference type="HAMAP-Rule" id="MF_00135"/>
    </source>
</evidence>
<accession>A0A6I3KNJ6</accession>
<organism evidence="11 12">
    <name type="scientific">Hyphomicrobium album</name>
    <dbReference type="NCBI Taxonomy" id="2665159"/>
    <lineage>
        <taxon>Bacteria</taxon>
        <taxon>Pseudomonadati</taxon>
        <taxon>Pseudomonadota</taxon>
        <taxon>Alphaproteobacteria</taxon>
        <taxon>Hyphomicrobiales</taxon>
        <taxon>Hyphomicrobiaceae</taxon>
        <taxon>Hyphomicrobium</taxon>
    </lineage>
</organism>
<reference evidence="11 12" key="1">
    <citation type="submission" date="2019-11" db="EMBL/GenBank/DDBJ databases">
        <title>Identification of a novel strain.</title>
        <authorList>
            <person name="Xu Q."/>
            <person name="Wang G."/>
        </authorList>
    </citation>
    <scope>NUCLEOTIDE SEQUENCE [LARGE SCALE GENOMIC DNA]</scope>
    <source>
        <strain evidence="12">xq</strain>
    </source>
</reference>
<evidence type="ECO:0000256" key="6">
    <source>
        <dbReference type="ARBA" id="ARBA00022822"/>
    </source>
</evidence>
<dbReference type="CDD" id="cd00405">
    <property type="entry name" value="PRAI"/>
    <property type="match status" value="1"/>
</dbReference>
<dbReference type="InterPro" id="IPR013785">
    <property type="entry name" value="Aldolase_TIM"/>
</dbReference>
<keyword evidence="8 9" id="KW-0413">Isomerase</keyword>
<feature type="domain" description="N-(5'phosphoribosyl) anthranilate isomerase (PRAI)" evidence="10">
    <location>
        <begin position="5"/>
        <end position="209"/>
    </location>
</feature>
<dbReference type="InterPro" id="IPR011060">
    <property type="entry name" value="RibuloseP-bd_barrel"/>
</dbReference>
<dbReference type="InterPro" id="IPR001240">
    <property type="entry name" value="PRAI_dom"/>
</dbReference>
<dbReference type="NCBIfam" id="NF002295">
    <property type="entry name" value="PRK01222.1-1"/>
    <property type="match status" value="1"/>
</dbReference>
<keyword evidence="7 9" id="KW-0057">Aromatic amino acid biosynthesis</keyword>
<dbReference type="EMBL" id="WMBQ01000001">
    <property type="protein sequence ID" value="MTD94271.1"/>
    <property type="molecule type" value="Genomic_DNA"/>
</dbReference>
<evidence type="ECO:0000313" key="11">
    <source>
        <dbReference type="EMBL" id="MTD94271.1"/>
    </source>
</evidence>
<comment type="similarity">
    <text evidence="9">Belongs to the TrpF family.</text>
</comment>
<comment type="caution">
    <text evidence="11">The sequence shown here is derived from an EMBL/GenBank/DDBJ whole genome shotgun (WGS) entry which is preliminary data.</text>
</comment>
<evidence type="ECO:0000256" key="5">
    <source>
        <dbReference type="ARBA" id="ARBA00022605"/>
    </source>
</evidence>
<proteinExistence type="inferred from homology"/>
<comment type="pathway">
    <text evidence="2 9">Amino-acid biosynthesis; L-tryptophan biosynthesis; L-tryptophan from chorismate: step 3/5.</text>
</comment>
<dbReference type="RefSeq" id="WP_154738716.1">
    <property type="nucleotide sequence ID" value="NZ_WMBQ01000001.1"/>
</dbReference>
<evidence type="ECO:0000256" key="8">
    <source>
        <dbReference type="ARBA" id="ARBA00023235"/>
    </source>
</evidence>
<dbReference type="SUPFAM" id="SSF51366">
    <property type="entry name" value="Ribulose-phoshate binding barrel"/>
    <property type="match status" value="1"/>
</dbReference>
<dbReference type="PANTHER" id="PTHR42894">
    <property type="entry name" value="N-(5'-PHOSPHORIBOSYL)ANTHRANILATE ISOMERASE"/>
    <property type="match status" value="1"/>
</dbReference>
<dbReference type="InterPro" id="IPR044643">
    <property type="entry name" value="TrpF_fam"/>
</dbReference>
<comment type="catalytic activity">
    <reaction evidence="1 9">
        <text>N-(5-phospho-beta-D-ribosyl)anthranilate = 1-(2-carboxyphenylamino)-1-deoxy-D-ribulose 5-phosphate</text>
        <dbReference type="Rhea" id="RHEA:21540"/>
        <dbReference type="ChEBI" id="CHEBI:18277"/>
        <dbReference type="ChEBI" id="CHEBI:58613"/>
        <dbReference type="EC" id="5.3.1.24"/>
    </reaction>
</comment>
<evidence type="ECO:0000256" key="3">
    <source>
        <dbReference type="ARBA" id="ARBA00012572"/>
    </source>
</evidence>
<dbReference type="HAMAP" id="MF_00135">
    <property type="entry name" value="PRAI"/>
    <property type="match status" value="1"/>
</dbReference>
<sequence length="217" mass="22692">MTTEVKICGLRSEPALDAALAGGADYVGFVFYPRSPRNIEPAAARALADKARGRAKIVALLVDPDDALLDDVIATVAPDIVQLHGAETPGRVDEIARRFGKPVMKAVAIATADDVAAALEYTGHADRILFDAKPVPGEALPGGNGIAFDWQALAGLEGRVDFMLAGGLTPGNVGEAIRLTGARAVDVSSGVESRPGEKDPDLIRRFIQAAKIVKQTT</sequence>
<dbReference type="UniPathway" id="UPA00035">
    <property type="reaction ID" value="UER00042"/>
</dbReference>
<dbReference type="AlphaFoldDB" id="A0A6I3KNJ6"/>
<dbReference type="PANTHER" id="PTHR42894:SF1">
    <property type="entry name" value="N-(5'-PHOSPHORIBOSYL)ANTHRANILATE ISOMERASE"/>
    <property type="match status" value="1"/>
</dbReference>
<evidence type="ECO:0000256" key="7">
    <source>
        <dbReference type="ARBA" id="ARBA00023141"/>
    </source>
</evidence>
<keyword evidence="12" id="KW-1185">Reference proteome</keyword>
<evidence type="ECO:0000259" key="10">
    <source>
        <dbReference type="Pfam" id="PF00697"/>
    </source>
</evidence>
<protein>
    <recommendedName>
        <fullName evidence="4 9">N-(5'-phosphoribosyl)anthranilate isomerase</fullName>
        <shortName evidence="9">PRAI</shortName>
        <ecNumber evidence="3 9">5.3.1.24</ecNumber>
    </recommendedName>
</protein>
<evidence type="ECO:0000313" key="12">
    <source>
        <dbReference type="Proteomes" id="UP000440694"/>
    </source>
</evidence>
<evidence type="ECO:0000256" key="1">
    <source>
        <dbReference type="ARBA" id="ARBA00001164"/>
    </source>
</evidence>
<dbReference type="Pfam" id="PF00697">
    <property type="entry name" value="PRAI"/>
    <property type="match status" value="1"/>
</dbReference>